<dbReference type="Proteomes" id="UP000324800">
    <property type="component" value="Unassembled WGS sequence"/>
</dbReference>
<sequence>MILQCQISLAAAVAFTNGTFAVVGSTFNGCQCVALAYTLAMPAVPVPVSFCGIFATVEFVFKMCQWSAQEFAVEVPAATVPITLEGIYSLIYRGSQ</sequence>
<proteinExistence type="predicted"/>
<gene>
    <name evidence="1" type="ORF">EZS28_017230</name>
</gene>
<dbReference type="EMBL" id="SNRW01004456">
    <property type="protein sequence ID" value="KAA6387245.1"/>
    <property type="molecule type" value="Genomic_DNA"/>
</dbReference>
<organism evidence="1 2">
    <name type="scientific">Streblomastix strix</name>
    <dbReference type="NCBI Taxonomy" id="222440"/>
    <lineage>
        <taxon>Eukaryota</taxon>
        <taxon>Metamonada</taxon>
        <taxon>Preaxostyla</taxon>
        <taxon>Oxymonadida</taxon>
        <taxon>Streblomastigidae</taxon>
        <taxon>Streblomastix</taxon>
    </lineage>
</organism>
<comment type="caution">
    <text evidence="1">The sequence shown here is derived from an EMBL/GenBank/DDBJ whole genome shotgun (WGS) entry which is preliminary data.</text>
</comment>
<accession>A0A5J4VXC2</accession>
<name>A0A5J4VXC2_9EUKA</name>
<evidence type="ECO:0000313" key="2">
    <source>
        <dbReference type="Proteomes" id="UP000324800"/>
    </source>
</evidence>
<evidence type="ECO:0000313" key="1">
    <source>
        <dbReference type="EMBL" id="KAA6387245.1"/>
    </source>
</evidence>
<reference evidence="1 2" key="1">
    <citation type="submission" date="2019-03" db="EMBL/GenBank/DDBJ databases">
        <title>Single cell metagenomics reveals metabolic interactions within the superorganism composed of flagellate Streblomastix strix and complex community of Bacteroidetes bacteria on its surface.</title>
        <authorList>
            <person name="Treitli S.C."/>
            <person name="Kolisko M."/>
            <person name="Husnik F."/>
            <person name="Keeling P."/>
            <person name="Hampl V."/>
        </authorList>
    </citation>
    <scope>NUCLEOTIDE SEQUENCE [LARGE SCALE GENOMIC DNA]</scope>
    <source>
        <strain evidence="1">ST1C</strain>
    </source>
</reference>
<protein>
    <submittedName>
        <fullName evidence="1">Uncharacterized protein</fullName>
    </submittedName>
</protein>
<dbReference type="AlphaFoldDB" id="A0A5J4VXC2"/>